<dbReference type="Proteomes" id="UP000321571">
    <property type="component" value="Unassembled WGS sequence"/>
</dbReference>
<keyword evidence="3" id="KW-1185">Reference proteome</keyword>
<sequence length="215" mass="24512">MSEYKALTAYQDESVVEEYERRRFSGLVGRYVWRREQRAVGRNVASVGSAETVLDCPSGFGRWLPVIERLDPIVVLENDVSLEMLEHGRSSYNDRWPGVRTNAEHLPYQDASFDLVFCHAFTKHLPHETQVAVLKEFSRVSRRHVICSFTMRAGLGGAVLRLRERLRGSRSNAVTREWLERAAAEAGLRLVRDRPCTSHIGAERSVLFERVLVAA</sequence>
<dbReference type="SUPFAM" id="SSF53335">
    <property type="entry name" value="S-adenosyl-L-methionine-dependent methyltransferases"/>
    <property type="match status" value="1"/>
</dbReference>
<dbReference type="Pfam" id="PF08241">
    <property type="entry name" value="Methyltransf_11"/>
    <property type="match status" value="1"/>
</dbReference>
<proteinExistence type="predicted"/>
<feature type="domain" description="Methyltransferase type 11" evidence="1">
    <location>
        <begin position="54"/>
        <end position="144"/>
    </location>
</feature>
<dbReference type="OrthoDB" id="5566900at2"/>
<evidence type="ECO:0000313" key="3">
    <source>
        <dbReference type="Proteomes" id="UP000321571"/>
    </source>
</evidence>
<protein>
    <submittedName>
        <fullName evidence="2">Class I SAM-dependent methyltransferase</fullName>
    </submittedName>
</protein>
<dbReference type="InterPro" id="IPR029063">
    <property type="entry name" value="SAM-dependent_MTases_sf"/>
</dbReference>
<dbReference type="RefSeq" id="WP_147687183.1">
    <property type="nucleotide sequence ID" value="NZ_VDUX01000006.1"/>
</dbReference>
<dbReference type="InterPro" id="IPR013216">
    <property type="entry name" value="Methyltransf_11"/>
</dbReference>
<dbReference type="AlphaFoldDB" id="A0A5C8NGI1"/>
<reference evidence="2 3" key="1">
    <citation type="submission" date="2019-06" db="EMBL/GenBank/DDBJ databases">
        <title>Aeromicrobium sp. nov., isolated from a maize field.</title>
        <authorList>
            <person name="Lin S.-Y."/>
            <person name="Tsai C.-F."/>
            <person name="Young C.-C."/>
        </authorList>
    </citation>
    <scope>NUCLEOTIDE SEQUENCE [LARGE SCALE GENOMIC DNA]</scope>
    <source>
        <strain evidence="2 3">CC-CFT486</strain>
    </source>
</reference>
<evidence type="ECO:0000259" key="1">
    <source>
        <dbReference type="Pfam" id="PF08241"/>
    </source>
</evidence>
<keyword evidence="2" id="KW-0489">Methyltransferase</keyword>
<gene>
    <name evidence="2" type="ORF">FHP06_12790</name>
</gene>
<dbReference type="Gene3D" id="3.40.50.150">
    <property type="entry name" value="Vaccinia Virus protein VP39"/>
    <property type="match status" value="1"/>
</dbReference>
<evidence type="ECO:0000313" key="2">
    <source>
        <dbReference type="EMBL" id="TXL57658.1"/>
    </source>
</evidence>
<dbReference type="EMBL" id="VDUX01000006">
    <property type="protein sequence ID" value="TXL57658.1"/>
    <property type="molecule type" value="Genomic_DNA"/>
</dbReference>
<dbReference type="CDD" id="cd02440">
    <property type="entry name" value="AdoMet_MTases"/>
    <property type="match status" value="1"/>
</dbReference>
<name>A0A5C8NGI1_9ACTN</name>
<accession>A0A5C8NGI1</accession>
<dbReference type="GO" id="GO:0008757">
    <property type="term" value="F:S-adenosylmethionine-dependent methyltransferase activity"/>
    <property type="evidence" value="ECO:0007669"/>
    <property type="project" value="InterPro"/>
</dbReference>
<dbReference type="GO" id="GO:0032259">
    <property type="term" value="P:methylation"/>
    <property type="evidence" value="ECO:0007669"/>
    <property type="project" value="UniProtKB-KW"/>
</dbReference>
<keyword evidence="2" id="KW-0808">Transferase</keyword>
<organism evidence="2 3">
    <name type="scientific">Aeromicrobium terrae</name>
    <dbReference type="NCBI Taxonomy" id="2498846"/>
    <lineage>
        <taxon>Bacteria</taxon>
        <taxon>Bacillati</taxon>
        <taxon>Actinomycetota</taxon>
        <taxon>Actinomycetes</taxon>
        <taxon>Propionibacteriales</taxon>
        <taxon>Nocardioidaceae</taxon>
        <taxon>Aeromicrobium</taxon>
    </lineage>
</organism>
<comment type="caution">
    <text evidence="2">The sequence shown here is derived from an EMBL/GenBank/DDBJ whole genome shotgun (WGS) entry which is preliminary data.</text>
</comment>